<name>A0ACC0DJE7_9PEZI</name>
<evidence type="ECO:0000313" key="2">
    <source>
        <dbReference type="Proteomes" id="UP001497680"/>
    </source>
</evidence>
<protein>
    <submittedName>
        <fullName evidence="1">Uncharacterized protein</fullName>
    </submittedName>
</protein>
<evidence type="ECO:0000313" key="1">
    <source>
        <dbReference type="EMBL" id="KAI6092884.1"/>
    </source>
</evidence>
<organism evidence="1 2">
    <name type="scientific">Hypoxylon rubiginosum</name>
    <dbReference type="NCBI Taxonomy" id="110542"/>
    <lineage>
        <taxon>Eukaryota</taxon>
        <taxon>Fungi</taxon>
        <taxon>Dikarya</taxon>
        <taxon>Ascomycota</taxon>
        <taxon>Pezizomycotina</taxon>
        <taxon>Sordariomycetes</taxon>
        <taxon>Xylariomycetidae</taxon>
        <taxon>Xylariales</taxon>
        <taxon>Hypoxylaceae</taxon>
        <taxon>Hypoxylon</taxon>
    </lineage>
</organism>
<sequence>MARNDPEMSPQAKAVAAATSTTRTDDHCASHKRDCPFQDRPKLRWAILIGFVLLVVAVLVIGIVCTVYYDSVYYTSGAWLVKQKGDVNAGVQQAKMETGVEMEIGAPQETMLLLERGAADGESACGEQMDSCRAYNQPNICCPAGMICHTTNFTLSGVYCCAKDSACLATSDKPPRCDEHAQTCNKSLGGGCCAPGTECTVGGCLKTYRAEPGFAPSLLSGTQKPPTRTYTETTTKTETEGVTVTAPRIGETAQSSDGVRGVETGFGFSSYPKLELLALGCALAVSYAMVLRG</sequence>
<reference evidence="1 2" key="1">
    <citation type="journal article" date="2022" name="New Phytol.">
        <title>Ecological generalism drives hyperdiversity of secondary metabolite gene clusters in xylarialean endophytes.</title>
        <authorList>
            <person name="Franco M.E.E."/>
            <person name="Wisecaver J.H."/>
            <person name="Arnold A.E."/>
            <person name="Ju Y.M."/>
            <person name="Slot J.C."/>
            <person name="Ahrendt S."/>
            <person name="Moore L.P."/>
            <person name="Eastman K.E."/>
            <person name="Scott K."/>
            <person name="Konkel Z."/>
            <person name="Mondo S.J."/>
            <person name="Kuo A."/>
            <person name="Hayes R.D."/>
            <person name="Haridas S."/>
            <person name="Andreopoulos B."/>
            <person name="Riley R."/>
            <person name="LaButti K."/>
            <person name="Pangilinan J."/>
            <person name="Lipzen A."/>
            <person name="Amirebrahimi M."/>
            <person name="Yan J."/>
            <person name="Adam C."/>
            <person name="Keymanesh K."/>
            <person name="Ng V."/>
            <person name="Louie K."/>
            <person name="Northen T."/>
            <person name="Drula E."/>
            <person name="Henrissat B."/>
            <person name="Hsieh H.M."/>
            <person name="Youens-Clark K."/>
            <person name="Lutzoni F."/>
            <person name="Miadlikowska J."/>
            <person name="Eastwood D.C."/>
            <person name="Hamelin R.C."/>
            <person name="Grigoriev I.V."/>
            <person name="U'Ren J.M."/>
        </authorList>
    </citation>
    <scope>NUCLEOTIDE SEQUENCE [LARGE SCALE GENOMIC DNA]</scope>
    <source>
        <strain evidence="1 2">ER1909</strain>
    </source>
</reference>
<dbReference type="Proteomes" id="UP001497680">
    <property type="component" value="Unassembled WGS sequence"/>
</dbReference>
<gene>
    <name evidence="1" type="ORF">F4821DRAFT_277953</name>
</gene>
<keyword evidence="2" id="KW-1185">Reference proteome</keyword>
<proteinExistence type="predicted"/>
<comment type="caution">
    <text evidence="1">The sequence shown here is derived from an EMBL/GenBank/DDBJ whole genome shotgun (WGS) entry which is preliminary data.</text>
</comment>
<accession>A0ACC0DJE7</accession>
<dbReference type="EMBL" id="MU394282">
    <property type="protein sequence ID" value="KAI6092884.1"/>
    <property type="molecule type" value="Genomic_DNA"/>
</dbReference>